<dbReference type="Proteomes" id="UP000294588">
    <property type="component" value="Unassembled WGS sequence"/>
</dbReference>
<gene>
    <name evidence="1" type="ORF">E0946_06690</name>
</gene>
<accession>A0AC61QHS0</accession>
<protein>
    <submittedName>
        <fullName evidence="1">HD domain-containing protein</fullName>
    </submittedName>
</protein>
<organism evidence="1 2">
    <name type="scientific">Candidatus Syntrophosphaera thermopropionivorans</name>
    <dbReference type="NCBI Taxonomy" id="2593015"/>
    <lineage>
        <taxon>Bacteria</taxon>
        <taxon>Pseudomonadati</taxon>
        <taxon>Candidatus Cloacimonadota</taxon>
        <taxon>Candidatus Cloacimonadia</taxon>
        <taxon>Candidatus Cloacimonadales</taxon>
        <taxon>Candidatus Cloacimonadaceae</taxon>
        <taxon>Candidatus Syntrophosphaera</taxon>
    </lineage>
</organism>
<dbReference type="EMBL" id="SMOG01000031">
    <property type="protein sequence ID" value="TDF72497.1"/>
    <property type="molecule type" value="Genomic_DNA"/>
</dbReference>
<name>A0AC61QHS0_9BACT</name>
<evidence type="ECO:0000313" key="1">
    <source>
        <dbReference type="EMBL" id="TDF72497.1"/>
    </source>
</evidence>
<reference evidence="1" key="1">
    <citation type="submission" date="2019-03" db="EMBL/GenBank/DDBJ databases">
        <title>Candidatus Syntrophosphaera thermopropionivorans: a novel player in syntrophic propionate oxidation during anaerobic digestion.</title>
        <authorList>
            <person name="Dyksma S."/>
        </authorList>
    </citation>
    <scope>NUCLEOTIDE SEQUENCE</scope>
    <source>
        <strain evidence="1">W5</strain>
    </source>
</reference>
<comment type="caution">
    <text evidence="1">The sequence shown here is derived from an EMBL/GenBank/DDBJ whole genome shotgun (WGS) entry which is preliminary data.</text>
</comment>
<proteinExistence type="predicted"/>
<sequence length="383" mass="45002">MDDKLYKIFEEVKRKSECTLGPRAYRDADAKRMRPEEPDDMRTQFAVDRDRILYSGAYRRYHGKTQVFSFTNLIDEEMTNRNLHIAYVSQISRTIGKYLGLNTELIEAIALGHDLGHPPFGHDGEIALSDACVRHGIGHFHHNIESLHIVDHISRKGRGLNLTFPVRDGIISHDGEVHNTILYPEKDKDEARIQEYIRLKKEGMEIDWMPATLEGCVVRITDTIAYIGQDIEDAIRFNLLKREDLPQKVTDKLGNTNSQIIDTLIRSVIINSYGQDWIAFDEETSYYLLELKKFNYENIYTNEKVKKSNKIIYRTMGIMFDKYLEDIEKNNRESKIFKHFLDHKSPEYREGFSPAEQVRDFIATMTDRYYNEEIKDYLLPWKW</sequence>
<evidence type="ECO:0000313" key="2">
    <source>
        <dbReference type="Proteomes" id="UP000294588"/>
    </source>
</evidence>
<keyword evidence="2" id="KW-1185">Reference proteome</keyword>